<dbReference type="RefSeq" id="XP_003854682.1">
    <property type="nucleotide sequence ID" value="XM_003854634.1"/>
</dbReference>
<dbReference type="OMA" id="YCDWSKE"/>
<dbReference type="eggNOG" id="ENOG502QQVE">
    <property type="taxonomic scope" value="Eukaryota"/>
</dbReference>
<dbReference type="GeneID" id="13395868"/>
<dbReference type="PANTHER" id="PTHR43491:SF2">
    <property type="entry name" value="UDP-N-ACETYL-D-MANNOSAMINE DEHYDROGENASE"/>
    <property type="match status" value="1"/>
</dbReference>
<dbReference type="AlphaFoldDB" id="F9X769"/>
<protein>
    <submittedName>
        <fullName evidence="2">Uncharacterized protein</fullName>
    </submittedName>
</protein>
<proteinExistence type="inferred from homology"/>
<keyword evidence="3" id="KW-1185">Reference proteome</keyword>
<dbReference type="PANTHER" id="PTHR43491">
    <property type="entry name" value="UDP-N-ACETYL-D-MANNOSAMINE DEHYDROGENASE"/>
    <property type="match status" value="1"/>
</dbReference>
<reference evidence="2 3" key="1">
    <citation type="journal article" date="2011" name="PLoS Genet.">
        <title>Finished genome of the fungal wheat pathogen Mycosphaerella graminicola reveals dispensome structure, chromosome plasticity, and stealth pathogenesis.</title>
        <authorList>
            <person name="Goodwin S.B."/>
            <person name="Ben M'barek S."/>
            <person name="Dhillon B."/>
            <person name="Wittenberg A.H.J."/>
            <person name="Crane C.F."/>
            <person name="Hane J.K."/>
            <person name="Foster A.J."/>
            <person name="Van der Lee T.A.J."/>
            <person name="Grimwood J."/>
            <person name="Aerts A."/>
            <person name="Antoniw J."/>
            <person name="Bailey A."/>
            <person name="Bluhm B."/>
            <person name="Bowler J."/>
            <person name="Bristow J."/>
            <person name="van der Burgt A."/>
            <person name="Canto-Canche B."/>
            <person name="Churchill A.C.L."/>
            <person name="Conde-Ferraez L."/>
            <person name="Cools H.J."/>
            <person name="Coutinho P.M."/>
            <person name="Csukai M."/>
            <person name="Dehal P."/>
            <person name="De Wit P."/>
            <person name="Donzelli B."/>
            <person name="van de Geest H.C."/>
            <person name="van Ham R.C.H.J."/>
            <person name="Hammond-Kosack K.E."/>
            <person name="Henrissat B."/>
            <person name="Kilian A."/>
            <person name="Kobayashi A.K."/>
            <person name="Koopmann E."/>
            <person name="Kourmpetis Y."/>
            <person name="Kuzniar A."/>
            <person name="Lindquist E."/>
            <person name="Lombard V."/>
            <person name="Maliepaard C."/>
            <person name="Martins N."/>
            <person name="Mehrabi R."/>
            <person name="Nap J.P.H."/>
            <person name="Ponomarenko A."/>
            <person name="Rudd J.J."/>
            <person name="Salamov A."/>
            <person name="Schmutz J."/>
            <person name="Schouten H.J."/>
            <person name="Shapiro H."/>
            <person name="Stergiopoulos I."/>
            <person name="Torriani S.F.F."/>
            <person name="Tu H."/>
            <person name="de Vries R.P."/>
            <person name="Waalwijk C."/>
            <person name="Ware S.B."/>
            <person name="Wiebenga A."/>
            <person name="Zwiers L.-H."/>
            <person name="Oliver R.P."/>
            <person name="Grigoriev I.V."/>
            <person name="Kema G.H.J."/>
        </authorList>
    </citation>
    <scope>NUCLEOTIDE SEQUENCE [LARGE SCALE GENOMIC DNA]</scope>
    <source>
        <strain evidence="3">CBS 115943 / IPO323</strain>
    </source>
</reference>
<evidence type="ECO:0000313" key="2">
    <source>
        <dbReference type="EMBL" id="EGP89658.1"/>
    </source>
</evidence>
<comment type="similarity">
    <text evidence="1">Belongs to the UDP-glucose/GDP-mannose dehydrogenase family.</text>
</comment>
<sequence>MSVDTEGFVKSYCLLFGADYPSLKSSTIQMQEQAARIGDRIMKTLRAKDHSQRPKVLVVGMGSDRGQSDLSHSPGKALAVHLLSEHDVYVEFADPLVERDAMSFIPQLEDAMWGVEGLRTFDAILVAVDQNGYDYTVLDQLEREGKIIEWLCRR</sequence>
<gene>
    <name evidence="2" type="ORF">MYCGRDRAFT_91293</name>
</gene>
<name>F9X769_ZYMTI</name>
<dbReference type="GO" id="GO:0016628">
    <property type="term" value="F:oxidoreductase activity, acting on the CH-CH group of donors, NAD or NADP as acceptor"/>
    <property type="evidence" value="ECO:0007669"/>
    <property type="project" value="InterPro"/>
</dbReference>
<dbReference type="STRING" id="336722.F9X769"/>
<organism evidence="2 3">
    <name type="scientific">Zymoseptoria tritici (strain CBS 115943 / IPO323)</name>
    <name type="common">Speckled leaf blotch fungus</name>
    <name type="synonym">Septoria tritici</name>
    <dbReference type="NCBI Taxonomy" id="336722"/>
    <lineage>
        <taxon>Eukaryota</taxon>
        <taxon>Fungi</taxon>
        <taxon>Dikarya</taxon>
        <taxon>Ascomycota</taxon>
        <taxon>Pezizomycotina</taxon>
        <taxon>Dothideomycetes</taxon>
        <taxon>Dothideomycetidae</taxon>
        <taxon>Mycosphaerellales</taxon>
        <taxon>Mycosphaerellaceae</taxon>
        <taxon>Zymoseptoria</taxon>
    </lineage>
</organism>
<evidence type="ECO:0000313" key="3">
    <source>
        <dbReference type="Proteomes" id="UP000008062"/>
    </source>
</evidence>
<dbReference type="EMBL" id="CM001198">
    <property type="protein sequence ID" value="EGP89658.1"/>
    <property type="molecule type" value="Genomic_DNA"/>
</dbReference>
<dbReference type="HOGENOM" id="CLU_1705653_0_0_1"/>
<dbReference type="InParanoid" id="F9X769"/>
<dbReference type="VEuPathDB" id="FungiDB:ZTRI_3.4"/>
<dbReference type="Gene3D" id="3.40.50.720">
    <property type="entry name" value="NAD(P)-binding Rossmann-like Domain"/>
    <property type="match status" value="1"/>
</dbReference>
<dbReference type="InterPro" id="IPR028359">
    <property type="entry name" value="UDP_ManNAc/GlcNAc_DH"/>
</dbReference>
<dbReference type="Proteomes" id="UP000008062">
    <property type="component" value="Chromosome 3"/>
</dbReference>
<evidence type="ECO:0000256" key="1">
    <source>
        <dbReference type="ARBA" id="ARBA00006601"/>
    </source>
</evidence>
<dbReference type="OrthoDB" id="5059218at2759"/>
<dbReference type="GO" id="GO:0000271">
    <property type="term" value="P:polysaccharide biosynthetic process"/>
    <property type="evidence" value="ECO:0007669"/>
    <property type="project" value="InterPro"/>
</dbReference>
<dbReference type="KEGG" id="ztr:MYCGRDRAFT_91293"/>
<accession>F9X769</accession>